<evidence type="ECO:0000313" key="3">
    <source>
        <dbReference type="EMBL" id="KAG2224645.1"/>
    </source>
</evidence>
<evidence type="ECO:0000259" key="2">
    <source>
        <dbReference type="Pfam" id="PF22547"/>
    </source>
</evidence>
<dbReference type="AlphaFoldDB" id="A0A8H7VL61"/>
<keyword evidence="1" id="KW-0732">Signal</keyword>
<feature type="domain" description="Swiss Army Knife 2H phosphoesterase" evidence="2">
    <location>
        <begin position="61"/>
        <end position="198"/>
    </location>
</feature>
<evidence type="ECO:0000256" key="1">
    <source>
        <dbReference type="SAM" id="SignalP"/>
    </source>
</evidence>
<reference evidence="3 4" key="1">
    <citation type="submission" date="2020-12" db="EMBL/GenBank/DDBJ databases">
        <title>Metabolic potential, ecology and presence of endohyphal bacteria is reflected in genomic diversity of Mucoromycotina.</title>
        <authorList>
            <person name="Muszewska A."/>
            <person name="Okrasinska A."/>
            <person name="Steczkiewicz K."/>
            <person name="Drgas O."/>
            <person name="Orlowska M."/>
            <person name="Perlinska-Lenart U."/>
            <person name="Aleksandrzak-Piekarczyk T."/>
            <person name="Szatraj K."/>
            <person name="Zielenkiewicz U."/>
            <person name="Pilsyk S."/>
            <person name="Malc E."/>
            <person name="Mieczkowski P."/>
            <person name="Kruszewska J.S."/>
            <person name="Biernat P."/>
            <person name="Pawlowska J."/>
        </authorList>
    </citation>
    <scope>NUCLEOTIDE SEQUENCE [LARGE SCALE GENOMIC DNA]</scope>
    <source>
        <strain evidence="3 4">CBS 142.35</strain>
    </source>
</reference>
<feature type="chain" id="PRO_5034172902" description="Swiss Army Knife 2H phosphoesterase domain-containing protein" evidence="1">
    <location>
        <begin position="25"/>
        <end position="220"/>
    </location>
</feature>
<feature type="signal peptide" evidence="1">
    <location>
        <begin position="1"/>
        <end position="24"/>
    </location>
</feature>
<gene>
    <name evidence="3" type="ORF">INT45_007890</name>
</gene>
<dbReference type="EMBL" id="JAEPRB010000039">
    <property type="protein sequence ID" value="KAG2224645.1"/>
    <property type="molecule type" value="Genomic_DNA"/>
</dbReference>
<organism evidence="3 4">
    <name type="scientific">Circinella minor</name>
    <dbReference type="NCBI Taxonomy" id="1195481"/>
    <lineage>
        <taxon>Eukaryota</taxon>
        <taxon>Fungi</taxon>
        <taxon>Fungi incertae sedis</taxon>
        <taxon>Mucoromycota</taxon>
        <taxon>Mucoromycotina</taxon>
        <taxon>Mucoromycetes</taxon>
        <taxon>Mucorales</taxon>
        <taxon>Lichtheimiaceae</taxon>
        <taxon>Circinella</taxon>
    </lineage>
</organism>
<dbReference type="Proteomes" id="UP000646827">
    <property type="component" value="Unassembled WGS sequence"/>
</dbReference>
<dbReference type="InterPro" id="IPR054498">
    <property type="entry name" value="2H-SAK"/>
</dbReference>
<dbReference type="Pfam" id="PF22547">
    <property type="entry name" value="2H-SAK"/>
    <property type="match status" value="1"/>
</dbReference>
<dbReference type="OrthoDB" id="5545695at2759"/>
<comment type="caution">
    <text evidence="3">The sequence shown here is derived from an EMBL/GenBank/DDBJ whole genome shotgun (WGS) entry which is preliminary data.</text>
</comment>
<protein>
    <recommendedName>
        <fullName evidence="2">Swiss Army Knife 2H phosphoesterase domain-containing protein</fullName>
    </recommendedName>
</protein>
<sequence length="220" mass="24898">MVSFTTTLLLGGFCFMTFMQCTIAGHIDKQTPLGVPWKGEPVTISKKIYDSKKIDFLPHENWLGMELDYQYILPIVKALNTTEEPLLTRGESHITVITPPEFDILAKANVTIEEINKIAIDYKIQSTPFKMQCLGKESVQVENELYIVYQILVNAPNLETIREALFKLYVNKGGNSALFDPQAFWPHITVAFTIGDLFESNGVYKGLNVCHSPLKITRHE</sequence>
<keyword evidence="4" id="KW-1185">Reference proteome</keyword>
<evidence type="ECO:0000313" key="4">
    <source>
        <dbReference type="Proteomes" id="UP000646827"/>
    </source>
</evidence>
<proteinExistence type="predicted"/>
<accession>A0A8H7VL61</accession>
<name>A0A8H7VL61_9FUNG</name>